<dbReference type="GO" id="GO:0009820">
    <property type="term" value="P:alkaloid metabolic process"/>
    <property type="evidence" value="ECO:0007669"/>
    <property type="project" value="InterPro"/>
</dbReference>
<proteinExistence type="inferred from homology"/>
<dbReference type="Pfam" id="PF11991">
    <property type="entry name" value="Trp_DMAT"/>
    <property type="match status" value="1"/>
</dbReference>
<comment type="similarity">
    <text evidence="2">Belongs to the tryptophan dimethylallyltransferase family.</text>
</comment>
<name>A0A1V6QDD4_9EURO</name>
<reference evidence="5" key="1">
    <citation type="journal article" date="2017" name="Nat. Microbiol.">
        <title>Global analysis of biosynthetic gene clusters reveals vast potential of secondary metabolite production in Penicillium species.</title>
        <authorList>
            <person name="Nielsen J.C."/>
            <person name="Grijseels S."/>
            <person name="Prigent S."/>
            <person name="Ji B."/>
            <person name="Dainat J."/>
            <person name="Nielsen K.F."/>
            <person name="Frisvad J.C."/>
            <person name="Workman M."/>
            <person name="Nielsen J."/>
        </authorList>
    </citation>
    <scope>NUCLEOTIDE SEQUENCE [LARGE SCALE GENOMIC DNA]</scope>
    <source>
        <strain evidence="5">IBT 31811</strain>
    </source>
</reference>
<dbReference type="GO" id="GO:0016765">
    <property type="term" value="F:transferase activity, transferring alkyl or aryl (other than methyl) groups"/>
    <property type="evidence" value="ECO:0007669"/>
    <property type="project" value="InterPro"/>
</dbReference>
<dbReference type="PANTHER" id="PTHR40627">
    <property type="entry name" value="INDOLE PRENYLTRANSFERASE TDIB-RELATED"/>
    <property type="match status" value="1"/>
</dbReference>
<evidence type="ECO:0000256" key="1">
    <source>
        <dbReference type="ARBA" id="ARBA00005179"/>
    </source>
</evidence>
<evidence type="ECO:0000256" key="2">
    <source>
        <dbReference type="ARBA" id="ARBA00010209"/>
    </source>
</evidence>
<accession>A0A1V6QDD4</accession>
<evidence type="ECO:0000313" key="5">
    <source>
        <dbReference type="Proteomes" id="UP000191672"/>
    </source>
</evidence>
<evidence type="ECO:0000256" key="3">
    <source>
        <dbReference type="ARBA" id="ARBA00022679"/>
    </source>
</evidence>
<keyword evidence="3" id="KW-0808">Transferase</keyword>
<dbReference type="AlphaFoldDB" id="A0A1V6QDD4"/>
<dbReference type="Proteomes" id="UP000191672">
    <property type="component" value="Unassembled WGS sequence"/>
</dbReference>
<dbReference type="InterPro" id="IPR033964">
    <property type="entry name" value="ABBA"/>
</dbReference>
<comment type="pathway">
    <text evidence="1">Secondary metabolite biosynthesis.</text>
</comment>
<comment type="caution">
    <text evidence="4">The sequence shown here is derived from an EMBL/GenBank/DDBJ whole genome shotgun (WGS) entry which is preliminary data.</text>
</comment>
<sequence>MPRYASSMTKDLTPFELSLCWKSYKQKYKPIVRFVNDIIPSNLENTRAASLTQSLNLIETLKRVSESEGMTRSLHVLPDLWKGISETLRSHEASIHPDGGCTRCGPSSAFVGFDLNRSVISGKMYWRLPTCQDTKGALELLDKAFARSALVDEYFASSTFLSSWAQVRAHMESNPEALVPRMLSVDATTFPASRIKIYARCLFNERRSFDDWERHLNLDGAITYPEDFRSTACNLWTSLATSPEEWIHTRPEAGPKNCLILYEMTTSSLPSAMDKSYDLKRNLSSKLYIMCHEIPRRDSVVAKQLLRHCPLAAHAEILQHFADTSSPTNFISE</sequence>
<evidence type="ECO:0000313" key="4">
    <source>
        <dbReference type="EMBL" id="OQD87017.1"/>
    </source>
</evidence>
<keyword evidence="5" id="KW-1185">Reference proteome</keyword>
<dbReference type="PANTHER" id="PTHR40627:SF4">
    <property type="entry name" value="PRENYLTRANSFERASE ASQH1-RELATED"/>
    <property type="match status" value="1"/>
</dbReference>
<organism evidence="4 5">
    <name type="scientific">Penicillium antarcticum</name>
    <dbReference type="NCBI Taxonomy" id="416450"/>
    <lineage>
        <taxon>Eukaryota</taxon>
        <taxon>Fungi</taxon>
        <taxon>Dikarya</taxon>
        <taxon>Ascomycota</taxon>
        <taxon>Pezizomycotina</taxon>
        <taxon>Eurotiomycetes</taxon>
        <taxon>Eurotiomycetidae</taxon>
        <taxon>Eurotiales</taxon>
        <taxon>Aspergillaceae</taxon>
        <taxon>Penicillium</taxon>
    </lineage>
</organism>
<dbReference type="SFLD" id="SFLDS00036">
    <property type="entry name" value="Aromatic_Prenyltransferase"/>
    <property type="match status" value="1"/>
</dbReference>
<dbReference type="EMBL" id="MDYN01000006">
    <property type="protein sequence ID" value="OQD87017.1"/>
    <property type="molecule type" value="Genomic_DNA"/>
</dbReference>
<gene>
    <name evidence="4" type="ORF">PENANT_c006G08969</name>
</gene>
<protein>
    <submittedName>
        <fullName evidence="4">Uncharacterized protein</fullName>
    </submittedName>
</protein>
<dbReference type="InterPro" id="IPR017795">
    <property type="entry name" value="ABBA_NscD-like"/>
</dbReference>